<proteinExistence type="predicted"/>
<organism evidence="1 2">
    <name type="scientific">Halorhodospira halophila (strain DSM 244 / SL1)</name>
    <name type="common">Ectothiorhodospira halophila (strain DSM 244 / SL1)</name>
    <dbReference type="NCBI Taxonomy" id="349124"/>
    <lineage>
        <taxon>Bacteria</taxon>
        <taxon>Pseudomonadati</taxon>
        <taxon>Pseudomonadota</taxon>
        <taxon>Gammaproteobacteria</taxon>
        <taxon>Chromatiales</taxon>
        <taxon>Ectothiorhodospiraceae</taxon>
        <taxon>Halorhodospira</taxon>
    </lineage>
</organism>
<dbReference type="EMBL" id="CP000544">
    <property type="protein sequence ID" value="ABM62946.1"/>
    <property type="molecule type" value="Genomic_DNA"/>
</dbReference>
<gene>
    <name evidence="1" type="ordered locus">Hhal_2182</name>
</gene>
<keyword evidence="2" id="KW-1185">Reference proteome</keyword>
<dbReference type="Proteomes" id="UP000000647">
    <property type="component" value="Chromosome"/>
</dbReference>
<protein>
    <submittedName>
        <fullName evidence="1">Uncharacterized protein</fullName>
    </submittedName>
</protein>
<name>A1WZ34_HALHL</name>
<dbReference type="HOGENOM" id="CLU_1553140_0_0_6"/>
<dbReference type="OrthoDB" id="5800942at2"/>
<sequence>MERLLPEELIRTGSRIAERLRQRSVCVPIPERAMARTVTGANDPSLRHLTLRISEGGRIVVSGEKKKGVWIPFSVTFIAVAPPPGTAGPSVELHLERTSPFFAAPFVLRALGRMPEMEIIGNRARVRVDHWIDQQGWAESLPTGMFKRVRVTEVDTDPGNRQLLVTLGLAGG</sequence>
<dbReference type="AlphaFoldDB" id="A1WZ34"/>
<evidence type="ECO:0000313" key="2">
    <source>
        <dbReference type="Proteomes" id="UP000000647"/>
    </source>
</evidence>
<reference evidence="1 2" key="2">
    <citation type="journal article" date="2013" name="Stand. Genomic Sci.">
        <title>Complete genome sequence of Halorhodospira halophila SL1.</title>
        <authorList>
            <person name="Challacombe J.F."/>
            <person name="Majid S."/>
            <person name="Deole R."/>
            <person name="Brettin T.S."/>
            <person name="Bruce D."/>
            <person name="Delano S.F."/>
            <person name="Detter J.C."/>
            <person name="Gleasner C.D."/>
            <person name="Han C.S."/>
            <person name="Misra M."/>
            <person name="Reitenga K.G."/>
            <person name="Mikhailova N."/>
            <person name="Woyke T."/>
            <person name="Pitluck S."/>
            <person name="Nolan M."/>
            <person name="Land M.L."/>
            <person name="Saunders E."/>
            <person name="Tapia R."/>
            <person name="Lapidus A."/>
            <person name="Ivanova N."/>
            <person name="Hoff W.D."/>
        </authorList>
    </citation>
    <scope>NUCLEOTIDE SEQUENCE [LARGE SCALE GENOMIC DNA]</scope>
    <source>
        <strain evidence="2">DSM 244 / SL1</strain>
    </source>
</reference>
<dbReference type="RefSeq" id="WP_011814968.1">
    <property type="nucleotide sequence ID" value="NC_008789.1"/>
</dbReference>
<accession>A1WZ34</accession>
<evidence type="ECO:0000313" key="1">
    <source>
        <dbReference type="EMBL" id="ABM62946.1"/>
    </source>
</evidence>
<reference evidence="2" key="1">
    <citation type="submission" date="2006-12" db="EMBL/GenBank/DDBJ databases">
        <title>Complete sequence of Halorhodospira halophila SL1.</title>
        <authorList>
            <consortium name="US DOE Joint Genome Institute"/>
            <person name="Copeland A."/>
            <person name="Lucas S."/>
            <person name="Lapidus A."/>
            <person name="Barry K."/>
            <person name="Detter J.C."/>
            <person name="Glavina del Rio T."/>
            <person name="Hammon N."/>
            <person name="Israni S."/>
            <person name="Dalin E."/>
            <person name="Tice H."/>
            <person name="Pitluck S."/>
            <person name="Saunders E."/>
            <person name="Brettin T."/>
            <person name="Bruce D."/>
            <person name="Han C."/>
            <person name="Tapia R."/>
            <person name="Schmutz J."/>
            <person name="Larimer F."/>
            <person name="Land M."/>
            <person name="Hauser L."/>
            <person name="Kyrpides N."/>
            <person name="Mikhailova N."/>
            <person name="Hoff W."/>
            <person name="Richardson P."/>
        </authorList>
    </citation>
    <scope>NUCLEOTIDE SEQUENCE [LARGE SCALE GENOMIC DNA]</scope>
    <source>
        <strain evidence="2">DSM 244 / SL1</strain>
    </source>
</reference>
<dbReference type="KEGG" id="hha:Hhal_2182"/>